<feature type="active site" description="Proton donor" evidence="17">
    <location>
        <position position="136"/>
    </location>
</feature>
<dbReference type="CDD" id="cd02183">
    <property type="entry name" value="GH16_fungal_CRH1_transglycosylase"/>
    <property type="match status" value="1"/>
</dbReference>
<evidence type="ECO:0000256" key="19">
    <source>
        <dbReference type="SAM" id="MobiDB-lite"/>
    </source>
</evidence>
<evidence type="ECO:0000256" key="3">
    <source>
        <dbReference type="ARBA" id="ARBA00004589"/>
    </source>
</evidence>
<dbReference type="PANTHER" id="PTHR10963">
    <property type="entry name" value="GLYCOSYL HYDROLASE-RELATED"/>
    <property type="match status" value="1"/>
</dbReference>
<dbReference type="InterPro" id="IPR013320">
    <property type="entry name" value="ConA-like_dom_sf"/>
</dbReference>
<evidence type="ECO:0000256" key="20">
    <source>
        <dbReference type="SAM" id="SignalP"/>
    </source>
</evidence>
<dbReference type="AlphaFoldDB" id="A0A292PK18"/>
<evidence type="ECO:0000256" key="12">
    <source>
        <dbReference type="ARBA" id="ARBA00023288"/>
    </source>
</evidence>
<dbReference type="GO" id="GO:0008843">
    <property type="term" value="F:endochitinase activity"/>
    <property type="evidence" value="ECO:0007669"/>
    <property type="project" value="UniProtKB-EC"/>
</dbReference>
<feature type="domain" description="GH16" evidence="21">
    <location>
        <begin position="41"/>
        <end position="261"/>
    </location>
</feature>
<proteinExistence type="inferred from homology"/>
<evidence type="ECO:0000259" key="21">
    <source>
        <dbReference type="PROSITE" id="PS51762"/>
    </source>
</evidence>
<comment type="catalytic activity">
    <reaction evidence="1">
        <text>Random endo-hydrolysis of N-acetyl-beta-D-glucosaminide (1-&gt;4)-beta-linkages in chitin and chitodextrins.</text>
        <dbReference type="EC" id="3.2.1.14"/>
    </reaction>
</comment>
<feature type="signal peptide" evidence="20">
    <location>
        <begin position="1"/>
        <end position="32"/>
    </location>
</feature>
<evidence type="ECO:0000256" key="10">
    <source>
        <dbReference type="ARBA" id="ARBA00023157"/>
    </source>
</evidence>
<gene>
    <name evidence="22" type="ORF">GSTUAT00007908001</name>
</gene>
<dbReference type="Pfam" id="PF00722">
    <property type="entry name" value="Glyco_hydro_16"/>
    <property type="match status" value="1"/>
</dbReference>
<feature type="compositionally biased region" description="Low complexity" evidence="19">
    <location>
        <begin position="288"/>
        <end position="335"/>
    </location>
</feature>
<evidence type="ECO:0000256" key="15">
    <source>
        <dbReference type="ARBA" id="ARBA00038074"/>
    </source>
</evidence>
<keyword evidence="5" id="KW-0328">Glycosyltransferase</keyword>
<feature type="compositionally biased region" description="Polar residues" evidence="19">
    <location>
        <begin position="336"/>
        <end position="353"/>
    </location>
</feature>
<feature type="chain" id="PRO_5012539003" description="Crh-like protein" evidence="20">
    <location>
        <begin position="33"/>
        <end position="440"/>
    </location>
</feature>
<feature type="compositionally biased region" description="Pro residues" evidence="19">
    <location>
        <begin position="354"/>
        <end position="367"/>
    </location>
</feature>
<keyword evidence="4" id="KW-0336">GPI-anchor</keyword>
<evidence type="ECO:0000256" key="11">
    <source>
        <dbReference type="ARBA" id="ARBA00023180"/>
    </source>
</evidence>
<keyword evidence="8 16" id="KW-0378">Hydrolase</keyword>
<dbReference type="GO" id="GO:0009277">
    <property type="term" value="C:fungal-type cell wall"/>
    <property type="evidence" value="ECO:0007669"/>
    <property type="project" value="TreeGrafter"/>
</dbReference>
<accession>A0A292PK18</accession>
<evidence type="ECO:0000256" key="17">
    <source>
        <dbReference type="PIRSR" id="PIRSR037299-1"/>
    </source>
</evidence>
<evidence type="ECO:0000256" key="6">
    <source>
        <dbReference type="ARBA" id="ARBA00022679"/>
    </source>
</evidence>
<evidence type="ECO:0000256" key="8">
    <source>
        <dbReference type="ARBA" id="ARBA00022801"/>
    </source>
</evidence>
<evidence type="ECO:0000256" key="18">
    <source>
        <dbReference type="PIRSR" id="PIRSR037299-2"/>
    </source>
</evidence>
<feature type="compositionally biased region" description="Polar residues" evidence="19">
    <location>
        <begin position="387"/>
        <end position="419"/>
    </location>
</feature>
<evidence type="ECO:0000256" key="4">
    <source>
        <dbReference type="ARBA" id="ARBA00022622"/>
    </source>
</evidence>
<evidence type="ECO:0000256" key="7">
    <source>
        <dbReference type="ARBA" id="ARBA00022729"/>
    </source>
</evidence>
<organism evidence="22 23">
    <name type="scientific">Tuber aestivum</name>
    <name type="common">summer truffle</name>
    <dbReference type="NCBI Taxonomy" id="59557"/>
    <lineage>
        <taxon>Eukaryota</taxon>
        <taxon>Fungi</taxon>
        <taxon>Dikarya</taxon>
        <taxon>Ascomycota</taxon>
        <taxon>Pezizomycotina</taxon>
        <taxon>Pezizomycetes</taxon>
        <taxon>Pezizales</taxon>
        <taxon>Tuberaceae</taxon>
        <taxon>Tuber</taxon>
    </lineage>
</organism>
<evidence type="ECO:0000256" key="1">
    <source>
        <dbReference type="ARBA" id="ARBA00000822"/>
    </source>
</evidence>
<comment type="subcellular location">
    <subcellularLocation>
        <location evidence="2">Cell envelope</location>
    </subcellularLocation>
    <subcellularLocation>
        <location evidence="3">Membrane</location>
        <topology evidence="3">Lipid-anchor</topology>
        <topology evidence="3">GPI-anchor</topology>
    </subcellularLocation>
</comment>
<keyword evidence="6" id="KW-0808">Transferase</keyword>
<feature type="disulfide bond" evidence="18">
    <location>
        <begin position="38"/>
        <end position="45"/>
    </location>
</feature>
<evidence type="ECO:0000256" key="9">
    <source>
        <dbReference type="ARBA" id="ARBA00023136"/>
    </source>
</evidence>
<keyword evidence="23" id="KW-1185">Reference proteome</keyword>
<sequence>MPLRRTTTITNTMRTTLFRLAAVSLFATLTNAQTFTQCNPMLKSCPPDPALSGVYQHTYGGEAPNFNYLSSKDSVKYGGKDGAVFRIAKPKDAPTIVSSFYIMWGRYEVVLKAAPGAGIISSIVLQSDDLDEIDWEWLGGKPGEAQSNYFGKGNTATYDRGAVHPIDSQARFHKYGIDWTAEKIDWLIDDVVIRTLKPNQVKGDFYPQTPMTARIGSWAGGDPDNEQGVIEWSGGPTDFTKGPFDMVIQSIYVRDYSTGKEYVYSDKSGSSASIKSNGGSIMGGGTSPGTPNLSSSSSSSVALSSGSSGSTSSFNAPSNSGRLSSTTSKSEPTPTNGSSGPKPTNTNSEATQKPPSPSSPPSSPPSSSPSGSPETLSTVTRGAGFATGNSTGPAAQTTAGSNASAQTTSTGALASNGSSRTPIVAGIAIACAGVVSGWLL</sequence>
<keyword evidence="10 18" id="KW-1015">Disulfide bond</keyword>
<feature type="active site" description="Nucleophile" evidence="17">
    <location>
        <position position="132"/>
    </location>
</feature>
<dbReference type="GO" id="GO:0016757">
    <property type="term" value="F:glycosyltransferase activity"/>
    <property type="evidence" value="ECO:0007669"/>
    <property type="project" value="UniProtKB-KW"/>
</dbReference>
<dbReference type="PIRSF" id="PIRSF037299">
    <property type="entry name" value="Glycosidase_CRH1_prd"/>
    <property type="match status" value="1"/>
</dbReference>
<reference evidence="22" key="1">
    <citation type="submission" date="2015-10" db="EMBL/GenBank/DDBJ databases">
        <authorList>
            <person name="Regsiter A."/>
            <person name="william w."/>
        </authorList>
    </citation>
    <scope>NUCLEOTIDE SEQUENCE</scope>
    <source>
        <strain evidence="22">Montdore</strain>
    </source>
</reference>
<dbReference type="Proteomes" id="UP001412239">
    <property type="component" value="Unassembled WGS sequence"/>
</dbReference>
<comment type="similarity">
    <text evidence="15">Belongs to the glycosyl hydrolase 16 family. CRH1 subfamily.</text>
</comment>
<dbReference type="GO" id="GO:0098552">
    <property type="term" value="C:side of membrane"/>
    <property type="evidence" value="ECO:0007669"/>
    <property type="project" value="UniProtKB-KW"/>
</dbReference>
<evidence type="ECO:0000256" key="13">
    <source>
        <dbReference type="ARBA" id="ARBA00023295"/>
    </source>
</evidence>
<dbReference type="GO" id="GO:0031505">
    <property type="term" value="P:fungal-type cell wall organization"/>
    <property type="evidence" value="ECO:0007669"/>
    <property type="project" value="TreeGrafter"/>
</dbReference>
<feature type="region of interest" description="Disordered" evidence="19">
    <location>
        <begin position="266"/>
        <end position="419"/>
    </location>
</feature>
<keyword evidence="11" id="KW-0325">Glycoprotein</keyword>
<name>A0A292PK18_9PEZI</name>
<keyword evidence="14" id="KW-0961">Cell wall biogenesis/degradation</keyword>
<dbReference type="GO" id="GO:0005975">
    <property type="term" value="P:carbohydrate metabolic process"/>
    <property type="evidence" value="ECO:0007669"/>
    <property type="project" value="InterPro"/>
</dbReference>
<dbReference type="InterPro" id="IPR050546">
    <property type="entry name" value="Glycosyl_Hydrlase_16"/>
</dbReference>
<keyword evidence="13" id="KW-0326">Glycosidase</keyword>
<evidence type="ECO:0000256" key="16">
    <source>
        <dbReference type="PIRNR" id="PIRNR037299"/>
    </source>
</evidence>
<dbReference type="EC" id="3.2.-.-" evidence="16"/>
<evidence type="ECO:0000256" key="5">
    <source>
        <dbReference type="ARBA" id="ARBA00022676"/>
    </source>
</evidence>
<protein>
    <recommendedName>
        <fullName evidence="16">Crh-like protein</fullName>
        <ecNumber evidence="16">3.2.-.-</ecNumber>
    </recommendedName>
</protein>
<evidence type="ECO:0000256" key="14">
    <source>
        <dbReference type="ARBA" id="ARBA00023316"/>
    </source>
</evidence>
<dbReference type="EMBL" id="LN891154">
    <property type="protein sequence ID" value="CUS08002.1"/>
    <property type="molecule type" value="Genomic_DNA"/>
</dbReference>
<feature type="compositionally biased region" description="Low complexity" evidence="19">
    <location>
        <begin position="266"/>
        <end position="279"/>
    </location>
</feature>
<evidence type="ECO:0000313" key="23">
    <source>
        <dbReference type="Proteomes" id="UP001412239"/>
    </source>
</evidence>
<dbReference type="SUPFAM" id="SSF49899">
    <property type="entry name" value="Concanavalin A-like lectins/glucanases"/>
    <property type="match status" value="1"/>
</dbReference>
<dbReference type="PROSITE" id="PS51762">
    <property type="entry name" value="GH16_2"/>
    <property type="match status" value="1"/>
</dbReference>
<evidence type="ECO:0000256" key="2">
    <source>
        <dbReference type="ARBA" id="ARBA00004196"/>
    </source>
</evidence>
<keyword evidence="7 20" id="KW-0732">Signal</keyword>
<dbReference type="Gene3D" id="2.60.120.200">
    <property type="match status" value="1"/>
</dbReference>
<keyword evidence="12" id="KW-0449">Lipoprotein</keyword>
<keyword evidence="9 16" id="KW-0472">Membrane</keyword>
<dbReference type="InterPro" id="IPR017168">
    <property type="entry name" value="CHR-like"/>
</dbReference>
<evidence type="ECO:0000313" key="22">
    <source>
        <dbReference type="EMBL" id="CUS08002.1"/>
    </source>
</evidence>
<dbReference type="InterPro" id="IPR000757">
    <property type="entry name" value="Beta-glucanase-like"/>
</dbReference>
<dbReference type="PANTHER" id="PTHR10963:SF68">
    <property type="entry name" value="GLYCOSIDASE CRH1-RELATED"/>
    <property type="match status" value="1"/>
</dbReference>